<keyword evidence="1" id="KW-0732">Signal</keyword>
<protein>
    <submittedName>
        <fullName evidence="2">Uncharacterized protein</fullName>
    </submittedName>
</protein>
<evidence type="ECO:0000256" key="1">
    <source>
        <dbReference type="SAM" id="SignalP"/>
    </source>
</evidence>
<name>A0A8X6ULD4_NEPPI</name>
<accession>A0A8X6ULD4</accession>
<sequence length="102" mass="11704">MRFILSLMLVSVLATGLTTFRLAIRVCFKDTVDNAKNECAYCNPRTLLNTMRNCTNTKDGIPNNLWTEVQKRCILRTCRQQHPSQKILPTLFPIDAARMKSE</sequence>
<reference evidence="2" key="1">
    <citation type="submission" date="2020-08" db="EMBL/GenBank/DDBJ databases">
        <title>Multicomponent nature underlies the extraordinary mechanical properties of spider dragline silk.</title>
        <authorList>
            <person name="Kono N."/>
            <person name="Nakamura H."/>
            <person name="Mori M."/>
            <person name="Yoshida Y."/>
            <person name="Ohtoshi R."/>
            <person name="Malay A.D."/>
            <person name="Moran D.A.P."/>
            <person name="Tomita M."/>
            <person name="Numata K."/>
            <person name="Arakawa K."/>
        </authorList>
    </citation>
    <scope>NUCLEOTIDE SEQUENCE</scope>
</reference>
<evidence type="ECO:0000313" key="2">
    <source>
        <dbReference type="EMBL" id="GFU26066.1"/>
    </source>
</evidence>
<dbReference type="Proteomes" id="UP000887013">
    <property type="component" value="Unassembled WGS sequence"/>
</dbReference>
<feature type="chain" id="PRO_5036490201" evidence="1">
    <location>
        <begin position="24"/>
        <end position="102"/>
    </location>
</feature>
<organism evidence="2 3">
    <name type="scientific">Nephila pilipes</name>
    <name type="common">Giant wood spider</name>
    <name type="synonym">Nephila maculata</name>
    <dbReference type="NCBI Taxonomy" id="299642"/>
    <lineage>
        <taxon>Eukaryota</taxon>
        <taxon>Metazoa</taxon>
        <taxon>Ecdysozoa</taxon>
        <taxon>Arthropoda</taxon>
        <taxon>Chelicerata</taxon>
        <taxon>Arachnida</taxon>
        <taxon>Araneae</taxon>
        <taxon>Araneomorphae</taxon>
        <taxon>Entelegynae</taxon>
        <taxon>Araneoidea</taxon>
        <taxon>Nephilidae</taxon>
        <taxon>Nephila</taxon>
    </lineage>
</organism>
<comment type="caution">
    <text evidence="2">The sequence shown here is derived from an EMBL/GenBank/DDBJ whole genome shotgun (WGS) entry which is preliminary data.</text>
</comment>
<dbReference type="EMBL" id="BMAW01128534">
    <property type="protein sequence ID" value="GFU26066.1"/>
    <property type="molecule type" value="Genomic_DNA"/>
</dbReference>
<evidence type="ECO:0000313" key="3">
    <source>
        <dbReference type="Proteomes" id="UP000887013"/>
    </source>
</evidence>
<gene>
    <name evidence="2" type="primary">AVEN_82108_1</name>
    <name evidence="2" type="ORF">NPIL_93211</name>
</gene>
<dbReference type="OrthoDB" id="6417358at2759"/>
<dbReference type="AlphaFoldDB" id="A0A8X6ULD4"/>
<keyword evidence="3" id="KW-1185">Reference proteome</keyword>
<proteinExistence type="predicted"/>
<feature type="signal peptide" evidence="1">
    <location>
        <begin position="1"/>
        <end position="23"/>
    </location>
</feature>